<proteinExistence type="inferred from homology"/>
<dbReference type="FunFam" id="1.20.1260.100:FF:000001">
    <property type="entry name" value="translocator protein 2"/>
    <property type="match status" value="1"/>
</dbReference>
<dbReference type="InterPro" id="IPR004307">
    <property type="entry name" value="TspO_MBR"/>
</dbReference>
<protein>
    <recommendedName>
        <fullName evidence="9">Translocator protein homolog</fullName>
    </recommendedName>
</protein>
<evidence type="ECO:0008006" key="9">
    <source>
        <dbReference type="Google" id="ProtNLM"/>
    </source>
</evidence>
<feature type="region of interest" description="Disordered" evidence="6">
    <location>
        <begin position="1"/>
        <end position="34"/>
    </location>
</feature>
<dbReference type="PIRSF" id="PIRSF005859">
    <property type="entry name" value="PBR"/>
    <property type="match status" value="1"/>
</dbReference>
<dbReference type="GO" id="GO:0016020">
    <property type="term" value="C:membrane"/>
    <property type="evidence" value="ECO:0007669"/>
    <property type="project" value="UniProtKB-SubCell"/>
</dbReference>
<comment type="similarity">
    <text evidence="2">Belongs to the TspO/BZRP family.</text>
</comment>
<evidence type="ECO:0000256" key="1">
    <source>
        <dbReference type="ARBA" id="ARBA00004141"/>
    </source>
</evidence>
<gene>
    <name evidence="8" type="ORF">FSB_LOCUS215</name>
</gene>
<evidence type="ECO:0000256" key="7">
    <source>
        <dbReference type="SAM" id="Phobius"/>
    </source>
</evidence>
<dbReference type="InterPro" id="IPR038330">
    <property type="entry name" value="TspO/MBR-related_sf"/>
</dbReference>
<dbReference type="EMBL" id="OIVN01000002">
    <property type="protein sequence ID" value="SPC72333.1"/>
    <property type="molecule type" value="Genomic_DNA"/>
</dbReference>
<dbReference type="AlphaFoldDB" id="A0A2N9EC83"/>
<dbReference type="PANTHER" id="PTHR10057">
    <property type="entry name" value="PERIPHERAL-TYPE BENZODIAZEPINE RECEPTOR"/>
    <property type="match status" value="1"/>
</dbReference>
<keyword evidence="4 7" id="KW-1133">Transmembrane helix</keyword>
<feature type="transmembrane region" description="Helical" evidence="7">
    <location>
        <begin position="166"/>
        <end position="186"/>
    </location>
</feature>
<evidence type="ECO:0000256" key="4">
    <source>
        <dbReference type="ARBA" id="ARBA00022989"/>
    </source>
</evidence>
<dbReference type="GO" id="GO:0033013">
    <property type="term" value="P:tetrapyrrole metabolic process"/>
    <property type="evidence" value="ECO:0007669"/>
    <property type="project" value="UniProtKB-ARBA"/>
</dbReference>
<evidence type="ECO:0000256" key="6">
    <source>
        <dbReference type="SAM" id="MobiDB-lite"/>
    </source>
</evidence>
<organism evidence="8">
    <name type="scientific">Fagus sylvatica</name>
    <name type="common">Beechnut</name>
    <dbReference type="NCBI Taxonomy" id="28930"/>
    <lineage>
        <taxon>Eukaryota</taxon>
        <taxon>Viridiplantae</taxon>
        <taxon>Streptophyta</taxon>
        <taxon>Embryophyta</taxon>
        <taxon>Tracheophyta</taxon>
        <taxon>Spermatophyta</taxon>
        <taxon>Magnoliopsida</taxon>
        <taxon>eudicotyledons</taxon>
        <taxon>Gunneridae</taxon>
        <taxon>Pentapetalae</taxon>
        <taxon>rosids</taxon>
        <taxon>fabids</taxon>
        <taxon>Fagales</taxon>
        <taxon>Fagaceae</taxon>
        <taxon>Fagus</taxon>
    </lineage>
</organism>
<keyword evidence="5 7" id="KW-0472">Membrane</keyword>
<sequence>MASQNLKHRSRDEDPNMITTQNKSNKNKRGQNMGTAKRGLRSLSIAVSVPLSLTLLSIYLGSTHSYANLSKPYWFPPLWSLHMTSLASSFLVGLSAWLVWAVGGFHREPMALSLYLAQLGLSLVWDPIVLGAGASRVGLVVCLATFGTLVGCARIAKEVNPTAGDLIKPCLAWTAFLAIVNLNLLFL</sequence>
<comment type="subcellular location">
    <subcellularLocation>
        <location evidence="1">Membrane</location>
        <topology evidence="1">Multi-pass membrane protein</topology>
    </subcellularLocation>
</comment>
<name>A0A2N9EC83_FAGSY</name>
<feature type="transmembrane region" description="Helical" evidence="7">
    <location>
        <begin position="136"/>
        <end position="154"/>
    </location>
</feature>
<feature type="compositionally biased region" description="Polar residues" evidence="6">
    <location>
        <begin position="17"/>
        <end position="34"/>
    </location>
</feature>
<dbReference type="Pfam" id="PF03073">
    <property type="entry name" value="TspO_MBR"/>
    <property type="match status" value="1"/>
</dbReference>
<accession>A0A2N9EC83</accession>
<dbReference type="PANTHER" id="PTHR10057:SF0">
    <property type="entry name" value="TRANSLOCATOR PROTEIN"/>
    <property type="match status" value="1"/>
</dbReference>
<dbReference type="Gene3D" id="1.20.1260.100">
    <property type="entry name" value="TspO/MBR protein"/>
    <property type="match status" value="1"/>
</dbReference>
<feature type="transmembrane region" description="Helical" evidence="7">
    <location>
        <begin position="112"/>
        <end position="130"/>
    </location>
</feature>
<feature type="transmembrane region" description="Helical" evidence="7">
    <location>
        <begin position="79"/>
        <end position="100"/>
    </location>
</feature>
<evidence type="ECO:0000256" key="2">
    <source>
        <dbReference type="ARBA" id="ARBA00007524"/>
    </source>
</evidence>
<reference evidence="8" key="1">
    <citation type="submission" date="2018-02" db="EMBL/GenBank/DDBJ databases">
        <authorList>
            <person name="Cohen D.B."/>
            <person name="Kent A.D."/>
        </authorList>
    </citation>
    <scope>NUCLEOTIDE SEQUENCE</scope>
</reference>
<evidence type="ECO:0000313" key="8">
    <source>
        <dbReference type="EMBL" id="SPC72333.1"/>
    </source>
</evidence>
<feature type="transmembrane region" description="Helical" evidence="7">
    <location>
        <begin position="39"/>
        <end position="59"/>
    </location>
</feature>
<keyword evidence="3 7" id="KW-0812">Transmembrane</keyword>
<evidence type="ECO:0000256" key="3">
    <source>
        <dbReference type="ARBA" id="ARBA00022692"/>
    </source>
</evidence>
<evidence type="ECO:0000256" key="5">
    <source>
        <dbReference type="ARBA" id="ARBA00023136"/>
    </source>
</evidence>
<dbReference type="CDD" id="cd15904">
    <property type="entry name" value="TSPO_MBR"/>
    <property type="match status" value="1"/>
</dbReference>